<accession>A0AAV2P1D0</accession>
<proteinExistence type="predicted"/>
<evidence type="ECO:0000313" key="3">
    <source>
        <dbReference type="Proteomes" id="UP001497644"/>
    </source>
</evidence>
<feature type="region of interest" description="Disordered" evidence="1">
    <location>
        <begin position="53"/>
        <end position="78"/>
    </location>
</feature>
<dbReference type="EMBL" id="OZ034829">
    <property type="protein sequence ID" value="CAL1685465.1"/>
    <property type="molecule type" value="Genomic_DNA"/>
</dbReference>
<dbReference type="AlphaFoldDB" id="A0AAV2P1D0"/>
<gene>
    <name evidence="2" type="ORF">LPLAT_LOCUS10948</name>
</gene>
<organism evidence="2 3">
    <name type="scientific">Lasius platythorax</name>
    <dbReference type="NCBI Taxonomy" id="488582"/>
    <lineage>
        <taxon>Eukaryota</taxon>
        <taxon>Metazoa</taxon>
        <taxon>Ecdysozoa</taxon>
        <taxon>Arthropoda</taxon>
        <taxon>Hexapoda</taxon>
        <taxon>Insecta</taxon>
        <taxon>Pterygota</taxon>
        <taxon>Neoptera</taxon>
        <taxon>Endopterygota</taxon>
        <taxon>Hymenoptera</taxon>
        <taxon>Apocrita</taxon>
        <taxon>Aculeata</taxon>
        <taxon>Formicoidea</taxon>
        <taxon>Formicidae</taxon>
        <taxon>Formicinae</taxon>
        <taxon>Lasius</taxon>
        <taxon>Lasius</taxon>
    </lineage>
</organism>
<dbReference type="Proteomes" id="UP001497644">
    <property type="component" value="Chromosome 6"/>
</dbReference>
<sequence length="78" mass="8586">MRMRVLVDLHLYLTDGDVDATLYGAAVRAVQMTRRVFPIIAANGLNISARPEVLQTAGGPPKIKSSRRREKPARSKLA</sequence>
<evidence type="ECO:0000313" key="2">
    <source>
        <dbReference type="EMBL" id="CAL1685465.1"/>
    </source>
</evidence>
<keyword evidence="3" id="KW-1185">Reference proteome</keyword>
<reference evidence="2" key="1">
    <citation type="submission" date="2024-04" db="EMBL/GenBank/DDBJ databases">
        <authorList>
            <consortium name="Molecular Ecology Group"/>
        </authorList>
    </citation>
    <scope>NUCLEOTIDE SEQUENCE</scope>
</reference>
<evidence type="ECO:0000256" key="1">
    <source>
        <dbReference type="SAM" id="MobiDB-lite"/>
    </source>
</evidence>
<name>A0AAV2P1D0_9HYME</name>
<protein>
    <submittedName>
        <fullName evidence="2">Uncharacterized protein</fullName>
    </submittedName>
</protein>